<accession>A0A6A3WZX9</accession>
<dbReference type="Proteomes" id="UP000433483">
    <property type="component" value="Unassembled WGS sequence"/>
</dbReference>
<feature type="signal peptide" evidence="1">
    <location>
        <begin position="1"/>
        <end position="19"/>
    </location>
</feature>
<evidence type="ECO:0000313" key="3">
    <source>
        <dbReference type="EMBL" id="KAE8962064.1"/>
    </source>
</evidence>
<name>A0A6A3WZX9_9STRA</name>
<dbReference type="Proteomes" id="UP000440367">
    <property type="component" value="Unassembled WGS sequence"/>
</dbReference>
<evidence type="ECO:0000313" key="7">
    <source>
        <dbReference type="EMBL" id="KAE9194068.1"/>
    </source>
</evidence>
<evidence type="ECO:0000313" key="13">
    <source>
        <dbReference type="Proteomes" id="UP000440732"/>
    </source>
</evidence>
<dbReference type="AlphaFoldDB" id="A0A6A3WZX9"/>
<gene>
    <name evidence="8" type="ORF">PF001_g30119</name>
    <name evidence="7" type="ORF">PF002_g23722</name>
    <name evidence="6" type="ORF">PF005_g30368</name>
    <name evidence="4" type="ORF">PF006_g29985</name>
    <name evidence="5" type="ORF">PF007_g27514</name>
    <name evidence="2" type="ORF">PF009_g26670</name>
    <name evidence="3" type="ORF">PF011_g29524</name>
</gene>
<sequence>MKCAATASLLLAAWSPECADWVEALGAMVDGGDPLERGVGEEEALLTRICVDEMRLEAGKLRNACPAVLCPATSVKMALSLIDSP</sequence>
<evidence type="ECO:0000313" key="5">
    <source>
        <dbReference type="EMBL" id="KAE9068907.1"/>
    </source>
</evidence>
<keyword evidence="10" id="KW-1185">Reference proteome</keyword>
<dbReference type="Proteomes" id="UP000429523">
    <property type="component" value="Unassembled WGS sequence"/>
</dbReference>
<dbReference type="Proteomes" id="UP000437068">
    <property type="component" value="Unassembled WGS sequence"/>
</dbReference>
<evidence type="ECO:0000313" key="4">
    <source>
        <dbReference type="EMBL" id="KAE9067502.1"/>
    </source>
</evidence>
<dbReference type="EMBL" id="QXGE01005494">
    <property type="protein sequence ID" value="KAE9267347.1"/>
    <property type="molecule type" value="Genomic_DNA"/>
</dbReference>
<evidence type="ECO:0000313" key="15">
    <source>
        <dbReference type="Proteomes" id="UP000460718"/>
    </source>
</evidence>
<dbReference type="EMBL" id="QXGB01005238">
    <property type="protein sequence ID" value="KAE9163629.1"/>
    <property type="molecule type" value="Genomic_DNA"/>
</dbReference>
<dbReference type="EMBL" id="QXFW01005421">
    <property type="protein sequence ID" value="KAE8962064.1"/>
    <property type="molecule type" value="Genomic_DNA"/>
</dbReference>
<dbReference type="Proteomes" id="UP000440732">
    <property type="component" value="Unassembled WGS sequence"/>
</dbReference>
<evidence type="ECO:0000313" key="6">
    <source>
        <dbReference type="EMBL" id="KAE9163629.1"/>
    </source>
</evidence>
<dbReference type="EMBL" id="QXFZ01003465">
    <property type="protein sequence ID" value="KAE9068907.1"/>
    <property type="molecule type" value="Genomic_DNA"/>
</dbReference>
<evidence type="ECO:0000313" key="8">
    <source>
        <dbReference type="EMBL" id="KAE9267347.1"/>
    </source>
</evidence>
<protein>
    <recommendedName>
        <fullName evidence="16">Secreted protein</fullName>
    </recommendedName>
</protein>
<evidence type="ECO:0008006" key="16">
    <source>
        <dbReference type="Google" id="ProtNLM"/>
    </source>
</evidence>
<evidence type="ECO:0000313" key="2">
    <source>
        <dbReference type="EMBL" id="KAE8923074.1"/>
    </source>
</evidence>
<dbReference type="Proteomes" id="UP000460718">
    <property type="component" value="Unassembled WGS sequence"/>
</dbReference>
<evidence type="ECO:0000313" key="12">
    <source>
        <dbReference type="Proteomes" id="UP000440367"/>
    </source>
</evidence>
<dbReference type="Proteomes" id="UP000441208">
    <property type="component" value="Unassembled WGS sequence"/>
</dbReference>
<proteinExistence type="predicted"/>
<evidence type="ECO:0000313" key="9">
    <source>
        <dbReference type="Proteomes" id="UP000429523"/>
    </source>
</evidence>
<dbReference type="EMBL" id="QXGF01002886">
    <property type="protein sequence ID" value="KAE8923074.1"/>
    <property type="molecule type" value="Genomic_DNA"/>
</dbReference>
<organism evidence="7 12">
    <name type="scientific">Phytophthora fragariae</name>
    <dbReference type="NCBI Taxonomy" id="53985"/>
    <lineage>
        <taxon>Eukaryota</taxon>
        <taxon>Sar</taxon>
        <taxon>Stramenopiles</taxon>
        <taxon>Oomycota</taxon>
        <taxon>Peronosporomycetes</taxon>
        <taxon>Peronosporales</taxon>
        <taxon>Peronosporaceae</taxon>
        <taxon>Phytophthora</taxon>
    </lineage>
</organism>
<evidence type="ECO:0000313" key="10">
    <source>
        <dbReference type="Proteomes" id="UP000433483"/>
    </source>
</evidence>
<evidence type="ECO:0000313" key="14">
    <source>
        <dbReference type="Proteomes" id="UP000441208"/>
    </source>
</evidence>
<reference evidence="9 10" key="1">
    <citation type="submission" date="2018-08" db="EMBL/GenBank/DDBJ databases">
        <title>Genomic investigation of the strawberry pathogen Phytophthora fragariae indicates pathogenicity is determined by transcriptional variation in three key races.</title>
        <authorList>
            <person name="Adams T.M."/>
            <person name="Armitage A.D."/>
            <person name="Sobczyk M.K."/>
            <person name="Bates H.J."/>
            <person name="Dunwell J.M."/>
            <person name="Nellist C.F."/>
            <person name="Harrison R.J."/>
        </authorList>
    </citation>
    <scope>NUCLEOTIDE SEQUENCE [LARGE SCALE GENOMIC DNA]</scope>
    <source>
        <strain evidence="8 11">A4</strain>
        <strain evidence="7 12">BC-1</strain>
        <strain evidence="6 10">NOV-27</strain>
        <strain evidence="4 13">NOV-5</strain>
        <strain evidence="5 14">NOV-71</strain>
        <strain evidence="2 9">NOV-9</strain>
        <strain evidence="3 15">SCRP245</strain>
    </source>
</reference>
<evidence type="ECO:0000256" key="1">
    <source>
        <dbReference type="SAM" id="SignalP"/>
    </source>
</evidence>
<dbReference type="EMBL" id="QXGD01002074">
    <property type="protein sequence ID" value="KAE9194068.1"/>
    <property type="molecule type" value="Genomic_DNA"/>
</dbReference>
<keyword evidence="1" id="KW-0732">Signal</keyword>
<evidence type="ECO:0000313" key="11">
    <source>
        <dbReference type="Proteomes" id="UP000437068"/>
    </source>
</evidence>
<feature type="chain" id="PRO_5036166557" description="Secreted protein" evidence="1">
    <location>
        <begin position="20"/>
        <end position="85"/>
    </location>
</feature>
<dbReference type="EMBL" id="QXGA01005365">
    <property type="protein sequence ID" value="KAE9067502.1"/>
    <property type="molecule type" value="Genomic_DNA"/>
</dbReference>
<comment type="caution">
    <text evidence="7">The sequence shown here is derived from an EMBL/GenBank/DDBJ whole genome shotgun (WGS) entry which is preliminary data.</text>
</comment>